<dbReference type="HOGENOM" id="CLU_1949511_0_0_1"/>
<protein>
    <submittedName>
        <fullName evidence="1">Uncharacterized protein</fullName>
    </submittedName>
</protein>
<evidence type="ECO:0000313" key="1">
    <source>
        <dbReference type="EMBL" id="KIK92211.1"/>
    </source>
</evidence>
<dbReference type="Proteomes" id="UP000054538">
    <property type="component" value="Unassembled WGS sequence"/>
</dbReference>
<keyword evidence="2" id="KW-1185">Reference proteome</keyword>
<dbReference type="AlphaFoldDB" id="A0A0D0DTW1"/>
<organism evidence="1 2">
    <name type="scientific">Paxillus rubicundulus Ve08.2h10</name>
    <dbReference type="NCBI Taxonomy" id="930991"/>
    <lineage>
        <taxon>Eukaryota</taxon>
        <taxon>Fungi</taxon>
        <taxon>Dikarya</taxon>
        <taxon>Basidiomycota</taxon>
        <taxon>Agaricomycotina</taxon>
        <taxon>Agaricomycetes</taxon>
        <taxon>Agaricomycetidae</taxon>
        <taxon>Boletales</taxon>
        <taxon>Paxilineae</taxon>
        <taxon>Paxillaceae</taxon>
        <taxon>Paxillus</taxon>
    </lineage>
</organism>
<accession>A0A0D0DTW1</accession>
<evidence type="ECO:0000313" key="2">
    <source>
        <dbReference type="Proteomes" id="UP000054538"/>
    </source>
</evidence>
<reference evidence="1 2" key="1">
    <citation type="submission" date="2014-04" db="EMBL/GenBank/DDBJ databases">
        <authorList>
            <consortium name="DOE Joint Genome Institute"/>
            <person name="Kuo A."/>
            <person name="Kohler A."/>
            <person name="Jargeat P."/>
            <person name="Nagy L.G."/>
            <person name="Floudas D."/>
            <person name="Copeland A."/>
            <person name="Barry K.W."/>
            <person name="Cichocki N."/>
            <person name="Veneault-Fourrey C."/>
            <person name="LaButti K."/>
            <person name="Lindquist E.A."/>
            <person name="Lipzen A."/>
            <person name="Lundell T."/>
            <person name="Morin E."/>
            <person name="Murat C."/>
            <person name="Sun H."/>
            <person name="Tunlid A."/>
            <person name="Henrissat B."/>
            <person name="Grigoriev I.V."/>
            <person name="Hibbett D.S."/>
            <person name="Martin F."/>
            <person name="Nordberg H.P."/>
            <person name="Cantor M.N."/>
            <person name="Hua S.X."/>
        </authorList>
    </citation>
    <scope>NUCLEOTIDE SEQUENCE [LARGE SCALE GENOMIC DNA]</scope>
    <source>
        <strain evidence="1 2">Ve08.2h10</strain>
    </source>
</reference>
<name>A0A0D0DTW1_9AGAM</name>
<gene>
    <name evidence="1" type="ORF">PAXRUDRAFT_588309</name>
</gene>
<proteinExistence type="predicted"/>
<reference evidence="2" key="2">
    <citation type="submission" date="2015-01" db="EMBL/GenBank/DDBJ databases">
        <title>Evolutionary Origins and Diversification of the Mycorrhizal Mutualists.</title>
        <authorList>
            <consortium name="DOE Joint Genome Institute"/>
            <consortium name="Mycorrhizal Genomics Consortium"/>
            <person name="Kohler A."/>
            <person name="Kuo A."/>
            <person name="Nagy L.G."/>
            <person name="Floudas D."/>
            <person name="Copeland A."/>
            <person name="Barry K.W."/>
            <person name="Cichocki N."/>
            <person name="Veneault-Fourrey C."/>
            <person name="LaButti K."/>
            <person name="Lindquist E.A."/>
            <person name="Lipzen A."/>
            <person name="Lundell T."/>
            <person name="Morin E."/>
            <person name="Murat C."/>
            <person name="Riley R."/>
            <person name="Ohm R."/>
            <person name="Sun H."/>
            <person name="Tunlid A."/>
            <person name="Henrissat B."/>
            <person name="Grigoriev I.V."/>
            <person name="Hibbett D.S."/>
            <person name="Martin F."/>
        </authorList>
    </citation>
    <scope>NUCLEOTIDE SEQUENCE [LARGE SCALE GENOMIC DNA]</scope>
    <source>
        <strain evidence="2">Ve08.2h10</strain>
    </source>
</reference>
<dbReference type="InParanoid" id="A0A0D0DTW1"/>
<sequence length="129" mass="14195">MTVSSGNADGPRPVKFNSVSQNETKVASYHIPCRASRTSSLHRRWVCTMPIVYTNEGITSRRVRVSSLHLYGLSKPSPGALGRSPSRSIRSTLPKCWTLPYWQPGGGEGLERKLTACLHNRVDNGQGTE</sequence>
<dbReference type="EMBL" id="KN825302">
    <property type="protein sequence ID" value="KIK92211.1"/>
    <property type="molecule type" value="Genomic_DNA"/>
</dbReference>